<sequence>MGKYEKGHRSDDTSGDSASSFTSAGANDSLDTEAAESDDVSLLHSRDEEDADATTFHPLSRLPPELRRHIWKLFCPEITLKSRLLDITIGPPSEKHARECSWPPGMRPWTARDGHILKTMTLNTRRVLSVNQESRTIALKSFPDCLSLDLASGDAIVRFNKETDVILLTGYGMDHHDTRNYHFPDFAAQIKQLAISATLGYNSTAGNSADLQGAFFRQFPNLERVFFLLENVQHGTTRNLRWCVPEYVHELFVDTFKEAPCHGEDMQMVFCWPNVNKYKTFHDIHGRKCHFLPKDELLELGIESYPMAIFQSGSGLAWYKNLQAKLASRPPDLTPDIDTESGEASDEVSEPVQYESDGIDDDPISDINED</sequence>
<evidence type="ECO:0000259" key="2">
    <source>
        <dbReference type="Pfam" id="PF20150"/>
    </source>
</evidence>
<feature type="domain" description="2EXR" evidence="2">
    <location>
        <begin position="56"/>
        <end position="166"/>
    </location>
</feature>
<feature type="compositionally biased region" description="Acidic residues" evidence="1">
    <location>
        <begin position="335"/>
        <end position="349"/>
    </location>
</feature>
<dbReference type="PANTHER" id="PTHR35910">
    <property type="entry name" value="2EXR DOMAIN-CONTAINING PROTEIN"/>
    <property type="match status" value="1"/>
</dbReference>
<feature type="compositionally biased region" description="Acidic residues" evidence="1">
    <location>
        <begin position="30"/>
        <end position="39"/>
    </location>
</feature>
<name>A0A8K0WMS8_9HYPO</name>
<protein>
    <recommendedName>
        <fullName evidence="2">2EXR domain-containing protein</fullName>
    </recommendedName>
</protein>
<evidence type="ECO:0000313" key="3">
    <source>
        <dbReference type="EMBL" id="KAH7308392.1"/>
    </source>
</evidence>
<accession>A0A8K0WMS8</accession>
<keyword evidence="4" id="KW-1185">Reference proteome</keyword>
<comment type="caution">
    <text evidence="3">The sequence shown here is derived from an EMBL/GenBank/DDBJ whole genome shotgun (WGS) entry which is preliminary data.</text>
</comment>
<feature type="region of interest" description="Disordered" evidence="1">
    <location>
        <begin position="329"/>
        <end position="370"/>
    </location>
</feature>
<feature type="region of interest" description="Disordered" evidence="1">
    <location>
        <begin position="1"/>
        <end position="41"/>
    </location>
</feature>
<evidence type="ECO:0000313" key="4">
    <source>
        <dbReference type="Proteomes" id="UP000813444"/>
    </source>
</evidence>
<dbReference type="InterPro" id="IPR045518">
    <property type="entry name" value="2EXR"/>
</dbReference>
<feature type="compositionally biased region" description="Polar residues" evidence="1">
    <location>
        <begin position="15"/>
        <end position="26"/>
    </location>
</feature>
<evidence type="ECO:0000256" key="1">
    <source>
        <dbReference type="SAM" id="MobiDB-lite"/>
    </source>
</evidence>
<dbReference type="AlphaFoldDB" id="A0A8K0WMS8"/>
<dbReference type="Proteomes" id="UP000813444">
    <property type="component" value="Unassembled WGS sequence"/>
</dbReference>
<feature type="compositionally biased region" description="Basic and acidic residues" evidence="1">
    <location>
        <begin position="1"/>
        <end position="12"/>
    </location>
</feature>
<dbReference type="PANTHER" id="PTHR35910:SF1">
    <property type="entry name" value="2EXR DOMAIN-CONTAINING PROTEIN"/>
    <property type="match status" value="1"/>
</dbReference>
<dbReference type="OrthoDB" id="3501032at2759"/>
<feature type="compositionally biased region" description="Acidic residues" evidence="1">
    <location>
        <begin position="357"/>
        <end position="370"/>
    </location>
</feature>
<proteinExistence type="predicted"/>
<reference evidence="3" key="1">
    <citation type="journal article" date="2021" name="Nat. Commun.">
        <title>Genetic determinants of endophytism in the Arabidopsis root mycobiome.</title>
        <authorList>
            <person name="Mesny F."/>
            <person name="Miyauchi S."/>
            <person name="Thiergart T."/>
            <person name="Pickel B."/>
            <person name="Atanasova L."/>
            <person name="Karlsson M."/>
            <person name="Huettel B."/>
            <person name="Barry K.W."/>
            <person name="Haridas S."/>
            <person name="Chen C."/>
            <person name="Bauer D."/>
            <person name="Andreopoulos W."/>
            <person name="Pangilinan J."/>
            <person name="LaButti K."/>
            <person name="Riley R."/>
            <person name="Lipzen A."/>
            <person name="Clum A."/>
            <person name="Drula E."/>
            <person name="Henrissat B."/>
            <person name="Kohler A."/>
            <person name="Grigoriev I.V."/>
            <person name="Martin F.M."/>
            <person name="Hacquard S."/>
        </authorList>
    </citation>
    <scope>NUCLEOTIDE SEQUENCE</scope>
    <source>
        <strain evidence="3">MPI-CAGE-CH-0235</strain>
    </source>
</reference>
<organism evidence="3 4">
    <name type="scientific">Stachybotrys elegans</name>
    <dbReference type="NCBI Taxonomy" id="80388"/>
    <lineage>
        <taxon>Eukaryota</taxon>
        <taxon>Fungi</taxon>
        <taxon>Dikarya</taxon>
        <taxon>Ascomycota</taxon>
        <taxon>Pezizomycotina</taxon>
        <taxon>Sordariomycetes</taxon>
        <taxon>Hypocreomycetidae</taxon>
        <taxon>Hypocreales</taxon>
        <taxon>Stachybotryaceae</taxon>
        <taxon>Stachybotrys</taxon>
    </lineage>
</organism>
<dbReference type="EMBL" id="JAGPNK010000015">
    <property type="protein sequence ID" value="KAH7308392.1"/>
    <property type="molecule type" value="Genomic_DNA"/>
</dbReference>
<dbReference type="Pfam" id="PF20150">
    <property type="entry name" value="2EXR"/>
    <property type="match status" value="1"/>
</dbReference>
<gene>
    <name evidence="3" type="ORF">B0I35DRAFT_482968</name>
</gene>